<evidence type="ECO:0000313" key="3">
    <source>
        <dbReference type="Proteomes" id="UP000675880"/>
    </source>
</evidence>
<evidence type="ECO:0000256" key="1">
    <source>
        <dbReference type="SAM" id="MobiDB-lite"/>
    </source>
</evidence>
<organism evidence="2 3">
    <name type="scientific">Nitrospira defluvii</name>
    <dbReference type="NCBI Taxonomy" id="330214"/>
    <lineage>
        <taxon>Bacteria</taxon>
        <taxon>Pseudomonadati</taxon>
        <taxon>Nitrospirota</taxon>
        <taxon>Nitrospiria</taxon>
        <taxon>Nitrospirales</taxon>
        <taxon>Nitrospiraceae</taxon>
        <taxon>Nitrospira</taxon>
    </lineage>
</organism>
<gene>
    <name evidence="2" type="ORF">NSPZN2_100164</name>
</gene>
<feature type="compositionally biased region" description="Polar residues" evidence="1">
    <location>
        <begin position="120"/>
        <end position="129"/>
    </location>
</feature>
<keyword evidence="3" id="KW-1185">Reference proteome</keyword>
<feature type="region of interest" description="Disordered" evidence="1">
    <location>
        <begin position="111"/>
        <end position="153"/>
    </location>
</feature>
<dbReference type="Proteomes" id="UP000675880">
    <property type="component" value="Unassembled WGS sequence"/>
</dbReference>
<name>A0ABM8R133_9BACT</name>
<sequence length="242" mass="27053">MDQRTGALDQDLKDILHTRMAIANKLDALEQRVLHHAEDATMQLTRVLDRTTKNVNDLVDKTKAVIDPSRQIQAHPWLIVGGALCAGYALGLLERGTRHHRNGVYPYYPARAKASPVMPPSSQRDTGSKQADGIYDYYPGPSSSRREQGNREDPSLWHTLSQEFGQETEEAKQMVLQLGRGLIVELTRRMVPDIARALGVTWPPTATDSTRGERETSTYRHSDDPSRGSQGHTKEPTSTHHV</sequence>
<dbReference type="EMBL" id="CAJNBJ010000002">
    <property type="protein sequence ID" value="CAE6727203.1"/>
    <property type="molecule type" value="Genomic_DNA"/>
</dbReference>
<accession>A0ABM8R133</accession>
<dbReference type="RefSeq" id="WP_213041534.1">
    <property type="nucleotide sequence ID" value="NZ_CAJNBJ010000002.1"/>
</dbReference>
<proteinExistence type="predicted"/>
<feature type="compositionally biased region" description="Basic and acidic residues" evidence="1">
    <location>
        <begin position="210"/>
        <end position="242"/>
    </location>
</feature>
<protein>
    <recommendedName>
        <fullName evidence="4">DUF3618 domain-containing protein</fullName>
    </recommendedName>
</protein>
<comment type="caution">
    <text evidence="2">The sequence shown here is derived from an EMBL/GenBank/DDBJ whole genome shotgun (WGS) entry which is preliminary data.</text>
</comment>
<evidence type="ECO:0000313" key="2">
    <source>
        <dbReference type="EMBL" id="CAE6727203.1"/>
    </source>
</evidence>
<reference evidence="2 3" key="1">
    <citation type="submission" date="2021-02" db="EMBL/GenBank/DDBJ databases">
        <authorList>
            <person name="Han P."/>
        </authorList>
    </citation>
    <scope>NUCLEOTIDE SEQUENCE [LARGE SCALE GENOMIC DNA]</scope>
    <source>
        <strain evidence="2">Candidatus Nitrospira sp. ZN2</strain>
    </source>
</reference>
<feature type="region of interest" description="Disordered" evidence="1">
    <location>
        <begin position="201"/>
        <end position="242"/>
    </location>
</feature>
<evidence type="ECO:0008006" key="4">
    <source>
        <dbReference type="Google" id="ProtNLM"/>
    </source>
</evidence>
<feature type="compositionally biased region" description="Basic and acidic residues" evidence="1">
    <location>
        <begin position="144"/>
        <end position="153"/>
    </location>
</feature>